<dbReference type="Proteomes" id="UP001213000">
    <property type="component" value="Unassembled WGS sequence"/>
</dbReference>
<feature type="domain" description="Beta-glucuronidase C-terminal" evidence="3">
    <location>
        <begin position="459"/>
        <end position="564"/>
    </location>
</feature>
<dbReference type="EMBL" id="JANIEX010000367">
    <property type="protein sequence ID" value="KAJ3568101.1"/>
    <property type="molecule type" value="Genomic_DNA"/>
</dbReference>
<dbReference type="InterPro" id="IPR017853">
    <property type="entry name" value="GH"/>
</dbReference>
<dbReference type="InterPro" id="IPR031728">
    <property type="entry name" value="GlcAase_C"/>
</dbReference>
<sequence length="655" mass="69704">MRPSKLILGLGLLGLARGSVTVYYVQGQNPFQTTTATASAANYTGAAAYDPTVLNPPPVPTDLTTSFTIQLQNGGAPPGVSIPIVGQFFGFSIEMSVVNQVLGKNASYIQVPFLNLMANIAQRAGGVRIRVGGNTQETATVVPSIPNGLILAKNLTGVTNPTQTPPLDISFGFLYLMANVSTLVNVHWFIGVPFFNLTPPNLDIAVEGQQILGEKMIGIQVGNEPDLYVAHGHRASTYGPADYTGEFGTVVNAMNNDPANALNRDLLIGPNIATEWTPEQVWDTGFVSDYSSNLAYLAVERYPSDNCFAEYGIGTPRDPQQMFPTYLTHQAGQTIVSNYLNSTSYAQSVGKPFMMFETNTASCGGFPGISDSFGAALWGVDYALTMAYSNFSGALFHVGGQNVYYNPFTPPPTNQSDFHQWTVGPIYYSSLVVAEALGSSNQSQVLDLQANNGYQYTPAYAIYENGNPVRVVLVNFVSDPSGNSNLNVALSLGQGSTPATVYVKYLQASSVSDKGSKITWANQTFGDVFSSDGRPMGTESIVPINCDQNAGTCTIPVYAPSIALVFLSQSAETETSGTPSTTFSTTALTKTYNTVTIDPSVLATSNGMKGLDQSELGSTSKGSVNSGRSLQSHLSGLTIITSLLFGAVVLYGRRW</sequence>
<dbReference type="Pfam" id="PF16862">
    <property type="entry name" value="Glyco_hydro_79C"/>
    <property type="match status" value="1"/>
</dbReference>
<dbReference type="PANTHER" id="PTHR36183">
    <property type="entry name" value="BETA-GLUCURONIDASE"/>
    <property type="match status" value="1"/>
</dbReference>
<keyword evidence="1" id="KW-1133">Transmembrane helix</keyword>
<reference evidence="4" key="1">
    <citation type="submission" date="2022-07" db="EMBL/GenBank/DDBJ databases">
        <title>Genome Sequence of Leucocoprinus birnbaumii.</title>
        <authorList>
            <person name="Buettner E."/>
        </authorList>
    </citation>
    <scope>NUCLEOTIDE SEQUENCE</scope>
    <source>
        <strain evidence="4">VT141</strain>
    </source>
</reference>
<proteinExistence type="predicted"/>
<dbReference type="InterPro" id="IPR052974">
    <property type="entry name" value="GH79_Enzymes"/>
</dbReference>
<dbReference type="SUPFAM" id="SSF51445">
    <property type="entry name" value="(Trans)glycosidases"/>
    <property type="match status" value="1"/>
</dbReference>
<comment type="caution">
    <text evidence="4">The sequence shown here is derived from an EMBL/GenBank/DDBJ whole genome shotgun (WGS) entry which is preliminary data.</text>
</comment>
<gene>
    <name evidence="4" type="ORF">NP233_g5936</name>
</gene>
<feature type="transmembrane region" description="Helical" evidence="1">
    <location>
        <begin position="634"/>
        <end position="652"/>
    </location>
</feature>
<accession>A0AAD5VT62</accession>
<organism evidence="4 5">
    <name type="scientific">Leucocoprinus birnbaumii</name>
    <dbReference type="NCBI Taxonomy" id="56174"/>
    <lineage>
        <taxon>Eukaryota</taxon>
        <taxon>Fungi</taxon>
        <taxon>Dikarya</taxon>
        <taxon>Basidiomycota</taxon>
        <taxon>Agaricomycotina</taxon>
        <taxon>Agaricomycetes</taxon>
        <taxon>Agaricomycetidae</taxon>
        <taxon>Agaricales</taxon>
        <taxon>Agaricineae</taxon>
        <taxon>Agaricaceae</taxon>
        <taxon>Leucocoprinus</taxon>
    </lineage>
</organism>
<protein>
    <recommendedName>
        <fullName evidence="3">Beta-glucuronidase C-terminal domain-containing protein</fullName>
    </recommendedName>
</protein>
<evidence type="ECO:0000259" key="3">
    <source>
        <dbReference type="Pfam" id="PF16862"/>
    </source>
</evidence>
<evidence type="ECO:0000313" key="4">
    <source>
        <dbReference type="EMBL" id="KAJ3568101.1"/>
    </source>
</evidence>
<dbReference type="Gene3D" id="3.20.20.80">
    <property type="entry name" value="Glycosidases"/>
    <property type="match status" value="1"/>
</dbReference>
<keyword evidence="1" id="KW-0472">Membrane</keyword>
<evidence type="ECO:0000256" key="2">
    <source>
        <dbReference type="SAM" id="SignalP"/>
    </source>
</evidence>
<keyword evidence="2" id="KW-0732">Signal</keyword>
<dbReference type="PANTHER" id="PTHR36183:SF2">
    <property type="entry name" value="BETA-GLUCURONIDASE C-TERMINAL DOMAIN-CONTAINING PROTEIN"/>
    <property type="match status" value="1"/>
</dbReference>
<evidence type="ECO:0000256" key="1">
    <source>
        <dbReference type="SAM" id="Phobius"/>
    </source>
</evidence>
<evidence type="ECO:0000313" key="5">
    <source>
        <dbReference type="Proteomes" id="UP001213000"/>
    </source>
</evidence>
<feature type="chain" id="PRO_5042206712" description="Beta-glucuronidase C-terminal domain-containing protein" evidence="2">
    <location>
        <begin position="19"/>
        <end position="655"/>
    </location>
</feature>
<dbReference type="AlphaFoldDB" id="A0AAD5VT62"/>
<name>A0AAD5VT62_9AGAR</name>
<feature type="signal peptide" evidence="2">
    <location>
        <begin position="1"/>
        <end position="18"/>
    </location>
</feature>
<keyword evidence="5" id="KW-1185">Reference proteome</keyword>
<keyword evidence="1" id="KW-0812">Transmembrane</keyword>